<sequence>MTTKPAKIQYVHMVYDEEDNQHFCRSLSFNRIRSRRWRQSSMGTALTAVAALIISTSAWLSLVFSGTTTLCWSHLKHWDGSLSLHSSPSYQNHQQHQQILAVSPPLQNIIPKSPHHHSASTTNKEMQMEKLSLRHIIFGIGGSSQLWRRRKEYVRLWWRPNEMRGHIWLDEPVPSEDGDGSLPPVMVSEDISRFRYTNPVGHPSGLRISRIITECFRLRLPDVRWFVLADDDTIFNVDNLVAVLGKYDPSEMVYIGNPSESHSANTYFSHSMAFGGGGIAISHPLAEALSTIQDDCLDRYPKLYGSDDRLHACITEIGIPLSRESGFHQWDIRGSAHGILSSHPVAPFLSIHHVGVVDPFYPGLSSLESLQLFMKAMRVEPTGFLQRSICYDREHRLTFLVSLGYVVQVFPNIVLPRELERSEQTFSAWNGISQRNEFDFDIRDPYKSICKKPILFFLNTIGRVGNATLGSYARARRKDDLKRKVLCFPRLPPLNNVQKILVLSYPLSKKWHLVAFLLAPRRLCCKLNQTSEEIPTLLVGQC</sequence>
<proteinExistence type="predicted"/>
<organism evidence="2 3">
    <name type="scientific">Ziziphus jujuba var. spinosa</name>
    <dbReference type="NCBI Taxonomy" id="714518"/>
    <lineage>
        <taxon>Eukaryota</taxon>
        <taxon>Viridiplantae</taxon>
        <taxon>Streptophyta</taxon>
        <taxon>Embryophyta</taxon>
        <taxon>Tracheophyta</taxon>
        <taxon>Spermatophyta</taxon>
        <taxon>Magnoliopsida</taxon>
        <taxon>eudicotyledons</taxon>
        <taxon>Gunneridae</taxon>
        <taxon>Pentapetalae</taxon>
        <taxon>rosids</taxon>
        <taxon>fabids</taxon>
        <taxon>Rosales</taxon>
        <taxon>Rhamnaceae</taxon>
        <taxon>Paliureae</taxon>
        <taxon>Ziziphus</taxon>
    </lineage>
</organism>
<feature type="transmembrane region" description="Helical" evidence="1">
    <location>
        <begin position="43"/>
        <end position="64"/>
    </location>
</feature>
<gene>
    <name evidence="2" type="ORF">FEM48_Zijuj08G0200500</name>
</gene>
<comment type="caution">
    <text evidence="2">The sequence shown here is derived from an EMBL/GenBank/DDBJ whole genome shotgun (WGS) entry which is preliminary data.</text>
</comment>
<keyword evidence="1" id="KW-0812">Transmembrane</keyword>
<name>A0A978V138_ZIZJJ</name>
<dbReference type="Pfam" id="PF04646">
    <property type="entry name" value="DUF604"/>
    <property type="match status" value="1"/>
</dbReference>
<evidence type="ECO:0000313" key="3">
    <source>
        <dbReference type="Proteomes" id="UP000813462"/>
    </source>
</evidence>
<dbReference type="EMBL" id="JAEACU010000008">
    <property type="protein sequence ID" value="KAH7520954.1"/>
    <property type="molecule type" value="Genomic_DNA"/>
</dbReference>
<dbReference type="PANTHER" id="PTHR10811">
    <property type="entry name" value="FRINGE-RELATED"/>
    <property type="match status" value="1"/>
</dbReference>
<keyword evidence="1" id="KW-0472">Membrane</keyword>
<evidence type="ECO:0000313" key="2">
    <source>
        <dbReference type="EMBL" id="KAH7520954.1"/>
    </source>
</evidence>
<dbReference type="FunFam" id="3.90.550.50:FF:000026">
    <property type="entry name" value="Glycoprotein-N-acetylgalactosamine 3-beta-galactosyltransferase 1"/>
    <property type="match status" value="1"/>
</dbReference>
<evidence type="ECO:0000256" key="1">
    <source>
        <dbReference type="SAM" id="Phobius"/>
    </source>
</evidence>
<evidence type="ECO:0008006" key="4">
    <source>
        <dbReference type="Google" id="ProtNLM"/>
    </source>
</evidence>
<dbReference type="InterPro" id="IPR006740">
    <property type="entry name" value="DUF604"/>
</dbReference>
<protein>
    <recommendedName>
        <fullName evidence="4">Beta-1,3-N-acetylglucosaminyltransferase lunatic fringe</fullName>
    </recommendedName>
</protein>
<dbReference type="Gene3D" id="3.90.550.50">
    <property type="match status" value="1"/>
</dbReference>
<dbReference type="AlphaFoldDB" id="A0A978V138"/>
<dbReference type="Proteomes" id="UP000813462">
    <property type="component" value="Unassembled WGS sequence"/>
</dbReference>
<accession>A0A978V138</accession>
<keyword evidence="1" id="KW-1133">Transmembrane helix</keyword>
<reference evidence="2" key="1">
    <citation type="journal article" date="2021" name="Front. Plant Sci.">
        <title>Chromosome-Scale Genome Assembly for Chinese Sour Jujube and Insights Into Its Genome Evolution and Domestication Signature.</title>
        <authorList>
            <person name="Shen L.-Y."/>
            <person name="Luo H."/>
            <person name="Wang X.-L."/>
            <person name="Wang X.-M."/>
            <person name="Qiu X.-J."/>
            <person name="Liu H."/>
            <person name="Zhou S.-S."/>
            <person name="Jia K.-H."/>
            <person name="Nie S."/>
            <person name="Bao Y.-T."/>
            <person name="Zhang R.-G."/>
            <person name="Yun Q.-Z."/>
            <person name="Chai Y.-H."/>
            <person name="Lu J.-Y."/>
            <person name="Li Y."/>
            <person name="Zhao S.-W."/>
            <person name="Mao J.-F."/>
            <person name="Jia S.-G."/>
            <person name="Mao Y.-M."/>
        </authorList>
    </citation>
    <scope>NUCLEOTIDE SEQUENCE</scope>
    <source>
        <strain evidence="2">AT0</strain>
        <tissue evidence="2">Leaf</tissue>
    </source>
</reference>